<evidence type="ECO:0000313" key="1">
    <source>
        <dbReference type="EMBL" id="QOV91880.1"/>
    </source>
</evidence>
<dbReference type="EMBL" id="CP063458">
    <property type="protein sequence ID" value="QOV91880.1"/>
    <property type="molecule type" value="Genomic_DNA"/>
</dbReference>
<proteinExistence type="predicted"/>
<accession>A0A7M2X512</accession>
<reference evidence="1 2" key="1">
    <citation type="submission" date="2020-10" db="EMBL/GenBank/DDBJ databases">
        <title>Wide distribution of Phycisphaera-like planctomycetes from WD2101 soil group in peatlands and genome analysis of the first cultivated representative.</title>
        <authorList>
            <person name="Dedysh S.N."/>
            <person name="Beletsky A.V."/>
            <person name="Ivanova A."/>
            <person name="Kulichevskaya I.S."/>
            <person name="Suzina N.E."/>
            <person name="Philippov D.A."/>
            <person name="Rakitin A.L."/>
            <person name="Mardanov A.V."/>
            <person name="Ravin N.V."/>
        </authorList>
    </citation>
    <scope>NUCLEOTIDE SEQUENCE [LARGE SCALE GENOMIC DNA]</scope>
    <source>
        <strain evidence="1 2">M1803</strain>
    </source>
</reference>
<dbReference type="KEGG" id="hbs:IPV69_11215"/>
<dbReference type="AlphaFoldDB" id="A0A7M2X512"/>
<sequence>MQSSWDITGFWNAIQSVQEELRTNIMAGNVVPAYTWVGQALQRSRIDIVHEVTSDDTDAILVFTPESDPKVAREIDMLLAAAPRMNGWKIFGRRQRQEVEDALRMTEEVYDVDLRDARFIVTSLQTGGLEITMFTAAAREFESAAAAGLATFFLEHAIGEMLLMQTVRSARLEPLDDALGSSIGASELFEMVESQISHQSKIR</sequence>
<gene>
    <name evidence="1" type="ORF">IPV69_11215</name>
</gene>
<name>A0A7M2X512_9BACT</name>
<protein>
    <submittedName>
        <fullName evidence="1">Uncharacterized protein</fullName>
    </submittedName>
</protein>
<evidence type="ECO:0000313" key="2">
    <source>
        <dbReference type="Proteomes" id="UP000593765"/>
    </source>
</evidence>
<dbReference type="Proteomes" id="UP000593765">
    <property type="component" value="Chromosome"/>
</dbReference>
<keyword evidence="2" id="KW-1185">Reference proteome</keyword>
<organism evidence="1 2">
    <name type="scientific">Humisphaera borealis</name>
    <dbReference type="NCBI Taxonomy" id="2807512"/>
    <lineage>
        <taxon>Bacteria</taxon>
        <taxon>Pseudomonadati</taxon>
        <taxon>Planctomycetota</taxon>
        <taxon>Phycisphaerae</taxon>
        <taxon>Tepidisphaerales</taxon>
        <taxon>Tepidisphaeraceae</taxon>
        <taxon>Humisphaera</taxon>
    </lineage>
</organism>